<reference evidence="1" key="2">
    <citation type="submission" date="2014-09" db="EMBL/GenBank/DDBJ databases">
        <title>Criblamydia sequanensis harbors a mega-plasmid encoding arsenite resistance.</title>
        <authorList>
            <person name="Bertelli C."/>
            <person name="Goesmann A."/>
            <person name="Greub G."/>
        </authorList>
    </citation>
    <scope>NUCLEOTIDE SEQUENCE [LARGE SCALE GENOMIC DNA]</scope>
    <source>
        <strain evidence="1">CRIB-18</strain>
    </source>
</reference>
<dbReference type="STRING" id="1437425.CSEC_0597"/>
<dbReference type="RefSeq" id="WP_041016920.1">
    <property type="nucleotide sequence ID" value="NZ_CCEJ010000003.1"/>
</dbReference>
<gene>
    <name evidence="1" type="ORF">CSEC_0597</name>
</gene>
<reference evidence="1" key="1">
    <citation type="submission" date="2013-12" db="EMBL/GenBank/DDBJ databases">
        <authorList>
            <person name="Linke B."/>
        </authorList>
    </citation>
    <scope>NUCLEOTIDE SEQUENCE [LARGE SCALE GENOMIC DNA]</scope>
    <source>
        <strain evidence="1">CRIB-18</strain>
    </source>
</reference>
<name>A0A090D0P6_9BACT</name>
<proteinExistence type="predicted"/>
<keyword evidence="2" id="KW-1185">Reference proteome</keyword>
<dbReference type="Proteomes" id="UP000031552">
    <property type="component" value="Unassembled WGS sequence"/>
</dbReference>
<protein>
    <submittedName>
        <fullName evidence="1">Uncharacterized protein</fullName>
    </submittedName>
</protein>
<dbReference type="AlphaFoldDB" id="A0A090D0P6"/>
<evidence type="ECO:0000313" key="1">
    <source>
        <dbReference type="EMBL" id="CDR33430.1"/>
    </source>
</evidence>
<accession>A0A090D0P6</accession>
<sequence length="399" mass="45943">MQATANDQAFVSLIIRRVDHKPPLSFQVPADTKVETLRELIESEVGKGNPFIKKNDFRYRFHLNIKSHEESLRDSEVIGSMTDSKTGSVFLNMYPKGPYYPHEAYFEKIDEKEKRAGSQETLLELFKDFSEKIRKSAEFSDEKVIYGFWTSAFFKKIEEDPGILDKLDIEVSPARMREIYKKYGIIALREPENKFLDILLYCGNNPVFSSAMGCTYAEREFEEIDYHRHVGKTTIDIDPLMNPCLIAVWPSRNLLTYLSEFLIISLEGDGMEPISTLLKNEIEMEKGLKFLAEVMFLSGKVASFRFNKPLAVETGEGELTGDFNDPVFYENFKGNPLSKVTWYVKSGDALEYAKKLNEPFIEDLTRKADKLGFDLGISKVELNPFPSLHLSYEFYFIKK</sequence>
<evidence type="ECO:0000313" key="2">
    <source>
        <dbReference type="Proteomes" id="UP000031552"/>
    </source>
</evidence>
<comment type="caution">
    <text evidence="1">The sequence shown here is derived from an EMBL/GenBank/DDBJ whole genome shotgun (WGS) entry which is preliminary data.</text>
</comment>
<organism evidence="1 2">
    <name type="scientific">Candidatus Criblamydia sequanensis CRIB-18</name>
    <dbReference type="NCBI Taxonomy" id="1437425"/>
    <lineage>
        <taxon>Bacteria</taxon>
        <taxon>Pseudomonadati</taxon>
        <taxon>Chlamydiota</taxon>
        <taxon>Chlamydiia</taxon>
        <taxon>Parachlamydiales</taxon>
        <taxon>Candidatus Criblamydiaceae</taxon>
        <taxon>Candidatus Criblamydia</taxon>
    </lineage>
</organism>
<dbReference type="EMBL" id="CCEJ010000003">
    <property type="protein sequence ID" value="CDR33430.1"/>
    <property type="molecule type" value="Genomic_DNA"/>
</dbReference>